<name>A0A9D5Q512_9BACT</name>
<dbReference type="Pfam" id="PF01740">
    <property type="entry name" value="STAS"/>
    <property type="match status" value="1"/>
</dbReference>
<dbReference type="InterPro" id="IPR002645">
    <property type="entry name" value="STAS_dom"/>
</dbReference>
<dbReference type="EMBL" id="WJJP01000080">
    <property type="protein sequence ID" value="MBD3323461.1"/>
    <property type="molecule type" value="Genomic_DNA"/>
</dbReference>
<organism evidence="2 3">
    <name type="scientific">candidate division KSB3 bacterium</name>
    <dbReference type="NCBI Taxonomy" id="2044937"/>
    <lineage>
        <taxon>Bacteria</taxon>
        <taxon>candidate division KSB3</taxon>
    </lineage>
</organism>
<dbReference type="AlphaFoldDB" id="A0A9D5Q512"/>
<feature type="domain" description="STAS" evidence="1">
    <location>
        <begin position="13"/>
        <end position="110"/>
    </location>
</feature>
<sequence length="171" mass="19280">MKNQAEHVFIGKYETTCILRIEGRLTQRSLRNTNAAVQQCLENATLTNALLDITQCSYMDSTILGIIAHWAITFTETHSALPFLVGLEGSPLENIFRRMNLTTLFHVCDNTDIVQNSTLAHLSFSEEHYSTAEYAHHVLSAHETLAQLSPENAREFAAVIRYLQAEIDQQT</sequence>
<proteinExistence type="predicted"/>
<dbReference type="InterPro" id="IPR036513">
    <property type="entry name" value="STAS_dom_sf"/>
</dbReference>
<dbReference type="Proteomes" id="UP000649604">
    <property type="component" value="Unassembled WGS sequence"/>
</dbReference>
<evidence type="ECO:0000259" key="1">
    <source>
        <dbReference type="Pfam" id="PF01740"/>
    </source>
</evidence>
<accession>A0A9D5Q512</accession>
<dbReference type="Gene3D" id="3.30.750.24">
    <property type="entry name" value="STAS domain"/>
    <property type="match status" value="1"/>
</dbReference>
<reference evidence="2" key="1">
    <citation type="submission" date="2019-11" db="EMBL/GenBank/DDBJ databases">
        <title>Microbial mats filling the niche in hypersaline microbial mats.</title>
        <authorList>
            <person name="Wong H.L."/>
            <person name="Macleod F.I."/>
            <person name="White R.A. III"/>
            <person name="Burns B.P."/>
        </authorList>
    </citation>
    <scope>NUCLEOTIDE SEQUENCE</scope>
    <source>
        <strain evidence="2">Rbin_158</strain>
    </source>
</reference>
<comment type="caution">
    <text evidence="2">The sequence shown here is derived from an EMBL/GenBank/DDBJ whole genome shotgun (WGS) entry which is preliminary data.</text>
</comment>
<evidence type="ECO:0000313" key="3">
    <source>
        <dbReference type="Proteomes" id="UP000649604"/>
    </source>
</evidence>
<protein>
    <recommendedName>
        <fullName evidence="1">STAS domain-containing protein</fullName>
    </recommendedName>
</protein>
<evidence type="ECO:0000313" key="2">
    <source>
        <dbReference type="EMBL" id="MBD3323461.1"/>
    </source>
</evidence>
<gene>
    <name evidence="2" type="ORF">GF339_02685</name>
</gene>
<dbReference type="SUPFAM" id="SSF52091">
    <property type="entry name" value="SpoIIaa-like"/>
    <property type="match status" value="1"/>
</dbReference>